<dbReference type="SUPFAM" id="SSF54862">
    <property type="entry name" value="4Fe-4S ferredoxins"/>
    <property type="match status" value="1"/>
</dbReference>
<dbReference type="AlphaFoldDB" id="A0A0F7F8P8"/>
<dbReference type="PATRIC" id="fig|1333534.5.peg.1957"/>
<proteinExistence type="predicted"/>
<dbReference type="GO" id="GO:0051539">
    <property type="term" value="F:4 iron, 4 sulfur cluster binding"/>
    <property type="evidence" value="ECO:0007669"/>
    <property type="project" value="UniProtKB-KW"/>
</dbReference>
<evidence type="ECO:0000256" key="1">
    <source>
        <dbReference type="ARBA" id="ARBA00022485"/>
    </source>
</evidence>
<gene>
    <name evidence="7" type="ORF">VK70_08940</name>
</gene>
<dbReference type="CDD" id="cd10554">
    <property type="entry name" value="HycB_like"/>
    <property type="match status" value="1"/>
</dbReference>
<keyword evidence="5" id="KW-0411">Iron-sulfur</keyword>
<protein>
    <recommendedName>
        <fullName evidence="6">4Fe-4S ferredoxin-type domain-containing protein</fullName>
    </recommendedName>
</protein>
<accession>A0A0F7F8P8</accession>
<evidence type="ECO:0000256" key="2">
    <source>
        <dbReference type="ARBA" id="ARBA00022723"/>
    </source>
</evidence>
<name>A0A0F7F8P8_PAEDU</name>
<reference evidence="7 8" key="2">
    <citation type="journal article" date="2016" name="Genome Announc.">
        <title>Genome Sequence of a Gram-Positive Diazotroph, Paenibacillus durus Type Strain ATCC 35681.</title>
        <authorList>
            <person name="Halim M.A."/>
            <person name="Rahman A.Y."/>
            <person name="Sim K.S."/>
            <person name="Yam H.C."/>
            <person name="Rahim A.A."/>
            <person name="Ghazali A.H."/>
            <person name="Najimudin N."/>
        </authorList>
    </citation>
    <scope>NUCLEOTIDE SEQUENCE [LARGE SCALE GENOMIC DNA]</scope>
    <source>
        <strain evidence="7 8">ATCC 35681</strain>
    </source>
</reference>
<evidence type="ECO:0000256" key="3">
    <source>
        <dbReference type="ARBA" id="ARBA00022737"/>
    </source>
</evidence>
<evidence type="ECO:0000313" key="7">
    <source>
        <dbReference type="EMBL" id="AKG34687.1"/>
    </source>
</evidence>
<dbReference type="InterPro" id="IPR017900">
    <property type="entry name" value="4Fe4S_Fe_S_CS"/>
</dbReference>
<keyword evidence="2" id="KW-0479">Metal-binding</keyword>
<dbReference type="Proteomes" id="UP000034189">
    <property type="component" value="Chromosome"/>
</dbReference>
<dbReference type="HOGENOM" id="CLU_043374_3_0_9"/>
<evidence type="ECO:0000256" key="4">
    <source>
        <dbReference type="ARBA" id="ARBA00023004"/>
    </source>
</evidence>
<keyword evidence="4" id="KW-0408">Iron</keyword>
<dbReference type="InterPro" id="IPR050294">
    <property type="entry name" value="RnfB_subfamily"/>
</dbReference>
<feature type="domain" description="4Fe-4S ferredoxin-type" evidence="6">
    <location>
        <begin position="88"/>
        <end position="117"/>
    </location>
</feature>
<organism evidence="7 8">
    <name type="scientific">Paenibacillus durus ATCC 35681</name>
    <dbReference type="NCBI Taxonomy" id="1333534"/>
    <lineage>
        <taxon>Bacteria</taxon>
        <taxon>Bacillati</taxon>
        <taxon>Bacillota</taxon>
        <taxon>Bacilli</taxon>
        <taxon>Bacillales</taxon>
        <taxon>Paenibacillaceae</taxon>
        <taxon>Paenibacillus</taxon>
    </lineage>
</organism>
<dbReference type="PROSITE" id="PS51379">
    <property type="entry name" value="4FE4S_FER_2"/>
    <property type="match status" value="1"/>
</dbReference>
<keyword evidence="1" id="KW-0004">4Fe-4S</keyword>
<dbReference type="Gene3D" id="3.30.70.20">
    <property type="match status" value="2"/>
</dbReference>
<dbReference type="Pfam" id="PF13247">
    <property type="entry name" value="Fer4_11"/>
    <property type="match status" value="1"/>
</dbReference>
<keyword evidence="3" id="KW-0677">Repeat</keyword>
<dbReference type="PROSITE" id="PS00198">
    <property type="entry name" value="4FE4S_FER_1"/>
    <property type="match status" value="1"/>
</dbReference>
<reference evidence="7 8" key="1">
    <citation type="submission" date="2015-03" db="EMBL/GenBank/DDBJ databases">
        <authorList>
            <person name="Abdul Halim M."/>
        </authorList>
    </citation>
    <scope>NUCLEOTIDE SEQUENCE [LARGE SCALE GENOMIC DNA]</scope>
    <source>
        <strain evidence="7 8">ATCC 35681</strain>
    </source>
</reference>
<dbReference type="RefSeq" id="WP_046723171.1">
    <property type="nucleotide sequence ID" value="NZ_CP011114.1"/>
</dbReference>
<dbReference type="PANTHER" id="PTHR42859:SF17">
    <property type="entry name" value="ELECTRON TRANSPORT PROTEIN HYDN-RELATED"/>
    <property type="match status" value="1"/>
</dbReference>
<evidence type="ECO:0000313" key="8">
    <source>
        <dbReference type="Proteomes" id="UP000034189"/>
    </source>
</evidence>
<dbReference type="PANTHER" id="PTHR42859">
    <property type="entry name" value="OXIDOREDUCTASE"/>
    <property type="match status" value="1"/>
</dbReference>
<sequence>MKKEQPNSFVIAEAGKCIGCKACELACFAVHNRDNGVAAAVGTVTTPVIPRLYVIRTDSFTMPVQCRHCENAPCAGVCPVQAIVQEEGAITIDEDRCIGCKACAIACPFGAISLYKAYSNGQEHKQPYLRERLDGRLERKTRVIAYKCDLCHDITNSGNIASGEIAAAAAVNNSGTPSEGGGEPMPACVSVCPEQALKLVSQSLGASRSRKAAGLRL</sequence>
<dbReference type="InterPro" id="IPR017896">
    <property type="entry name" value="4Fe4S_Fe-S-bd"/>
</dbReference>
<evidence type="ECO:0000259" key="6">
    <source>
        <dbReference type="PROSITE" id="PS51379"/>
    </source>
</evidence>
<dbReference type="EMBL" id="CP011114">
    <property type="protein sequence ID" value="AKG34687.1"/>
    <property type="molecule type" value="Genomic_DNA"/>
</dbReference>
<dbReference type="GO" id="GO:0046872">
    <property type="term" value="F:metal ion binding"/>
    <property type="evidence" value="ECO:0007669"/>
    <property type="project" value="UniProtKB-KW"/>
</dbReference>
<dbReference type="OrthoDB" id="9779457at2"/>
<evidence type="ECO:0000256" key="5">
    <source>
        <dbReference type="ARBA" id="ARBA00023014"/>
    </source>
</evidence>